<accession>A0A243AK32</accession>
<dbReference type="Proteomes" id="UP000194860">
    <property type="component" value="Unassembled WGS sequence"/>
</dbReference>
<name>A0A243AK32_BACTU</name>
<dbReference type="AlphaFoldDB" id="A0A243AK32"/>
<dbReference type="EMBL" id="NFDG01000056">
    <property type="protein sequence ID" value="OTY24062.1"/>
    <property type="molecule type" value="Genomic_DNA"/>
</dbReference>
<sequence>MSRVFIPRKLLDFESVQARSLSEACNKKLRTDYEDLCIKKRDLYKFVHEFLNFFILFWRYTFILKILV</sequence>
<evidence type="ECO:0000313" key="2">
    <source>
        <dbReference type="Proteomes" id="UP000194860"/>
    </source>
</evidence>
<proteinExistence type="predicted"/>
<organism evidence="1 2">
    <name type="scientific">Bacillus thuringiensis serovar navarrensis</name>
    <dbReference type="NCBI Taxonomy" id="339658"/>
    <lineage>
        <taxon>Bacteria</taxon>
        <taxon>Bacillati</taxon>
        <taxon>Bacillota</taxon>
        <taxon>Bacilli</taxon>
        <taxon>Bacillales</taxon>
        <taxon>Bacillaceae</taxon>
        <taxon>Bacillus</taxon>
        <taxon>Bacillus cereus group</taxon>
    </lineage>
</organism>
<protein>
    <submittedName>
        <fullName evidence="1">Uncharacterized protein</fullName>
    </submittedName>
</protein>
<gene>
    <name evidence="1" type="ORF">BK732_07610</name>
</gene>
<reference evidence="1 2" key="1">
    <citation type="submission" date="2016-10" db="EMBL/GenBank/DDBJ databases">
        <title>Comparative genomics of Bacillus thuringiensis reveals a path to pathogens against multiple invertebrate hosts.</title>
        <authorList>
            <person name="Zheng J."/>
            <person name="Gao Q."/>
            <person name="Liu H."/>
            <person name="Peng D."/>
            <person name="Ruan L."/>
            <person name="Sun M."/>
        </authorList>
    </citation>
    <scope>NUCLEOTIDE SEQUENCE [LARGE SCALE GENOMIC DNA]</scope>
    <source>
        <strain evidence="1">BGSC 4BM1</strain>
    </source>
</reference>
<evidence type="ECO:0000313" key="1">
    <source>
        <dbReference type="EMBL" id="OTY24062.1"/>
    </source>
</evidence>
<comment type="caution">
    <text evidence="1">The sequence shown here is derived from an EMBL/GenBank/DDBJ whole genome shotgun (WGS) entry which is preliminary data.</text>
</comment>